<feature type="domain" description="DNA2/NAM7 helicase helicase" evidence="1">
    <location>
        <begin position="703"/>
        <end position="784"/>
    </location>
</feature>
<evidence type="ECO:0000313" key="3">
    <source>
        <dbReference type="EMBL" id="MCP9612971.1"/>
    </source>
</evidence>
<keyword evidence="4" id="KW-1185">Reference proteome</keyword>
<dbReference type="InterPro" id="IPR041677">
    <property type="entry name" value="DNA2/NAM7_AAA_11"/>
</dbReference>
<dbReference type="EMBL" id="JANDHW010000018">
    <property type="protein sequence ID" value="MCP9612971.1"/>
    <property type="molecule type" value="Genomic_DNA"/>
</dbReference>
<feature type="domain" description="DNA2/NAM7 helicase-like C-terminal" evidence="2">
    <location>
        <begin position="900"/>
        <end position="1119"/>
    </location>
</feature>
<dbReference type="Gene3D" id="3.40.50.300">
    <property type="entry name" value="P-loop containing nucleotide triphosphate hydrolases"/>
    <property type="match status" value="3"/>
</dbReference>
<comment type="caution">
    <text evidence="3">The sequence shown here is derived from an EMBL/GenBank/DDBJ whole genome shotgun (WGS) entry which is preliminary data.</text>
</comment>
<dbReference type="InterPro" id="IPR027417">
    <property type="entry name" value="P-loop_NTPase"/>
</dbReference>
<sequence>MEKICNGNITITAGEYFSSLLFIYNQYDNNYTQRYRQLLQLTDHLCRQLLPRELPYPGLFESIEEICRDNDEAYRLLTIVRVHTHQTLFSDSYPPNERELKKDIYRFARAVGILLNVSVPMKLQGNTEDNDNITKETPHDQKITRIRASFRKKLTDGKLSVVFHDSTDTSQRKISILPHKEYQDIFCHSIEELEKGMQVNLINVKPVSIKDREYTCEMIVIEPDILLDISAVSECFKEYGVHPLSYFLFRLGTDKNTHHILLGNIANLFLDELVNESEGNEISFEKVMQKAFRQNPFGIAACPDLQDKKTEKEFFNACRLQFRNLKDTVQRLFSEKKIDRNKVLLEPTFICESLGLQGRLDLLSDDLSAFIELKSGKAKEDVFSGTLSYGESHYVQMLLYAAVLHFNLGIEYGHTHPYLLYSRYPTLYPMGISHRLIKEAVNLRNRIVAQEYRLQKMNSPVYSRDFLYQITPDALNIRHLVGTFWDKYLSRPIDNFATLLRRLSPIANDYFSTLFTFICKEQYLSRTGSSQYDNSRGLSSLWNSPIDEKIASGEMIPELFLSTNRMTEKDQILTFRLPHKKNEYDHEPNFRKGDMVILYLRNTKEANACNRQIFKGCIENISSDSVTISLRIRQRNQQVLPLGETYALERDYPDVGFSIMYRALGYFLQANGDRRDLLLSQRAPRTDENRLNKILQKEENDLNRTVEKALAAQDYFLLIGPPGTGKTSQALKRIVIEYLKKDKDILLLAYTHKAVDEICNTLIDIDPELPFLRLGNKTSCDPSFHYRLLDEALTHCYRRSDVTELISNCHIIVSTLTTLCGRMDLFKIKHFDAAIIDEASQILEPQLIGIWCATDSYGNNAIDKFILIGDHKQLPAVVMQSKEQSEVTSERLQNAGINNLQDSLFERLYRYQKEKYGPNSLFAGHLTRQGRMHPDICDFPSITFYEGKLLPIPLKHQQQKDLPFAGSENEYMNRILSRRFAFVSIKSEISAPDYKINRKEAVYITRLAKAVYHRIIREKGKFDASCDIGIITPYRSQIAAIKHELSQTGIDELSRLTIDTVERFQGGQRDVILFSCCINSPFQLRFICNTFEENGNLIDRKLNVALTRAREQMIIIGNSDLLQRNIVYRKLLEYINNKESLFKEKDPTF</sequence>
<protein>
    <submittedName>
        <fullName evidence="3">AAA domain-containing protein</fullName>
    </submittedName>
</protein>
<dbReference type="Pfam" id="PF13087">
    <property type="entry name" value="AAA_12"/>
    <property type="match status" value="1"/>
</dbReference>
<evidence type="ECO:0000259" key="1">
    <source>
        <dbReference type="Pfam" id="PF13086"/>
    </source>
</evidence>
<reference evidence="3 4" key="1">
    <citation type="submission" date="2022-07" db="EMBL/GenBank/DDBJ databases">
        <title>Fecal culturing of patients with breast cancer.</title>
        <authorList>
            <person name="Teng N.M.Y."/>
            <person name="Kiu R."/>
            <person name="Evans R."/>
            <person name="Baker D.J."/>
            <person name="Zenner C."/>
            <person name="Robinson S.D."/>
            <person name="Hall L.J."/>
        </authorList>
    </citation>
    <scope>NUCLEOTIDE SEQUENCE [LARGE SCALE GENOMIC DNA]</scope>
    <source>
        <strain evidence="3 4">LH1063</strain>
    </source>
</reference>
<feature type="domain" description="DNA2/NAM7 helicase helicase" evidence="1">
    <location>
        <begin position="798"/>
        <end position="879"/>
    </location>
</feature>
<dbReference type="RefSeq" id="WP_255028357.1">
    <property type="nucleotide sequence ID" value="NZ_JANDHW010000018.1"/>
</dbReference>
<dbReference type="InterPro" id="IPR047187">
    <property type="entry name" value="SF1_C_Upf1"/>
</dbReference>
<dbReference type="Pfam" id="PF13086">
    <property type="entry name" value="AAA_11"/>
    <property type="match status" value="2"/>
</dbReference>
<dbReference type="PANTHER" id="PTHR10887:SF495">
    <property type="entry name" value="HELICASE SENATAXIN ISOFORM X1-RELATED"/>
    <property type="match status" value="1"/>
</dbReference>
<dbReference type="PANTHER" id="PTHR10887">
    <property type="entry name" value="DNA2/NAM7 HELICASE FAMILY"/>
    <property type="match status" value="1"/>
</dbReference>
<name>A0ABT1MM43_9BACT</name>
<evidence type="ECO:0000313" key="4">
    <source>
        <dbReference type="Proteomes" id="UP001205603"/>
    </source>
</evidence>
<dbReference type="Proteomes" id="UP001205603">
    <property type="component" value="Unassembled WGS sequence"/>
</dbReference>
<organism evidence="3 4">
    <name type="scientific">Coprobacter tertius</name>
    <dbReference type="NCBI Taxonomy" id="2944915"/>
    <lineage>
        <taxon>Bacteria</taxon>
        <taxon>Pseudomonadati</taxon>
        <taxon>Bacteroidota</taxon>
        <taxon>Bacteroidia</taxon>
        <taxon>Bacteroidales</taxon>
        <taxon>Barnesiellaceae</taxon>
        <taxon>Coprobacter</taxon>
    </lineage>
</organism>
<dbReference type="InterPro" id="IPR045055">
    <property type="entry name" value="DNA2/NAM7-like"/>
</dbReference>
<dbReference type="InterPro" id="IPR041679">
    <property type="entry name" value="DNA2/NAM7-like_C"/>
</dbReference>
<dbReference type="SUPFAM" id="SSF52540">
    <property type="entry name" value="P-loop containing nucleoside triphosphate hydrolases"/>
    <property type="match status" value="1"/>
</dbReference>
<gene>
    <name evidence="3" type="ORF">NMU02_12805</name>
</gene>
<accession>A0ABT1MM43</accession>
<dbReference type="CDD" id="cd18808">
    <property type="entry name" value="SF1_C_Upf1"/>
    <property type="match status" value="1"/>
</dbReference>
<evidence type="ECO:0000259" key="2">
    <source>
        <dbReference type="Pfam" id="PF13087"/>
    </source>
</evidence>
<proteinExistence type="predicted"/>